<dbReference type="CDD" id="cd04301">
    <property type="entry name" value="NAT_SF"/>
    <property type="match status" value="1"/>
</dbReference>
<dbReference type="Pfam" id="PF00583">
    <property type="entry name" value="Acetyltransf_1"/>
    <property type="match status" value="1"/>
</dbReference>
<dbReference type="Proteomes" id="UP000223913">
    <property type="component" value="Unassembled WGS sequence"/>
</dbReference>
<dbReference type="GO" id="GO:0008080">
    <property type="term" value="F:N-acetyltransferase activity"/>
    <property type="evidence" value="ECO:0007669"/>
    <property type="project" value="UniProtKB-ARBA"/>
</dbReference>
<proteinExistence type="inferred from homology"/>
<dbReference type="SUPFAM" id="SSF55729">
    <property type="entry name" value="Acyl-CoA N-acyltransferases (Nat)"/>
    <property type="match status" value="1"/>
</dbReference>
<dbReference type="InterPro" id="IPR000182">
    <property type="entry name" value="GNAT_dom"/>
</dbReference>
<dbReference type="OrthoDB" id="9805924at2"/>
<comment type="similarity">
    <text evidence="1">Belongs to the acetyltransferase family.</text>
</comment>
<dbReference type="PANTHER" id="PTHR10545">
    <property type="entry name" value="DIAMINE N-ACETYLTRANSFERASE"/>
    <property type="match status" value="1"/>
</dbReference>
<evidence type="ECO:0000313" key="6">
    <source>
        <dbReference type="Proteomes" id="UP000223913"/>
    </source>
</evidence>
<dbReference type="FunFam" id="3.40.630.30:FF:000064">
    <property type="entry name" value="GNAT family acetyltransferase"/>
    <property type="match status" value="1"/>
</dbReference>
<sequence length="149" mass="17630">MVPSIVVERARRSDLPAIHGLVRELAVYEKAESEFVASLDDYYRDFDADIFECIVARVDDEVVGMVLYYMTYSTWKGRMLYLEDFVVLEANRRDGLGQKLFDAFLDRARELECRLVKWQVLDWNEPAIKFYLKNSAIIEKEWWNGKIFL</sequence>
<evidence type="ECO:0000259" key="4">
    <source>
        <dbReference type="PROSITE" id="PS51186"/>
    </source>
</evidence>
<evidence type="ECO:0000256" key="2">
    <source>
        <dbReference type="ARBA" id="ARBA00022679"/>
    </source>
</evidence>
<keyword evidence="6" id="KW-1185">Reference proteome</keyword>
<dbReference type="InterPro" id="IPR051016">
    <property type="entry name" value="Diverse_Substrate_AcTransf"/>
</dbReference>
<comment type="caution">
    <text evidence="5">The sequence shown here is derived from an EMBL/GenBank/DDBJ whole genome shotgun (WGS) entry which is preliminary data.</text>
</comment>
<dbReference type="EMBL" id="PDUD01000061">
    <property type="protein sequence ID" value="PHN01176.1"/>
    <property type="molecule type" value="Genomic_DNA"/>
</dbReference>
<dbReference type="Gene3D" id="3.40.630.30">
    <property type="match status" value="1"/>
</dbReference>
<name>A0A2D0MYH6_FLAN2</name>
<evidence type="ECO:0000313" key="5">
    <source>
        <dbReference type="EMBL" id="PHN01176.1"/>
    </source>
</evidence>
<evidence type="ECO:0000256" key="3">
    <source>
        <dbReference type="ARBA" id="ARBA00023315"/>
    </source>
</evidence>
<dbReference type="AlphaFoldDB" id="A0A2D0MYH6"/>
<dbReference type="PANTHER" id="PTHR10545:SF29">
    <property type="entry name" value="GH14572P-RELATED"/>
    <property type="match status" value="1"/>
</dbReference>
<keyword evidence="3" id="KW-0012">Acyltransferase</keyword>
<accession>A0A2D0MYH6</accession>
<keyword evidence="2 5" id="KW-0808">Transferase</keyword>
<gene>
    <name evidence="5" type="ORF">CRP01_38530</name>
</gene>
<protein>
    <submittedName>
        <fullName evidence="5">GNAT family N-acetyltransferase</fullName>
    </submittedName>
</protein>
<feature type="domain" description="N-acetyltransferase" evidence="4">
    <location>
        <begin position="5"/>
        <end position="149"/>
    </location>
</feature>
<reference evidence="5 6" key="1">
    <citation type="submission" date="2017-10" db="EMBL/GenBank/DDBJ databases">
        <title>The draft genome sequence of Lewinella nigricans NBRC 102662.</title>
        <authorList>
            <person name="Wang K."/>
        </authorList>
    </citation>
    <scope>NUCLEOTIDE SEQUENCE [LARGE SCALE GENOMIC DNA]</scope>
    <source>
        <strain evidence="5 6">NBRC 102662</strain>
    </source>
</reference>
<evidence type="ECO:0000256" key="1">
    <source>
        <dbReference type="ARBA" id="ARBA00008694"/>
    </source>
</evidence>
<dbReference type="InterPro" id="IPR016181">
    <property type="entry name" value="Acyl_CoA_acyltransferase"/>
</dbReference>
<dbReference type="PROSITE" id="PS51186">
    <property type="entry name" value="GNAT"/>
    <property type="match status" value="1"/>
</dbReference>
<organism evidence="5 6">
    <name type="scientific">Flavilitoribacter nigricans (strain ATCC 23147 / DSM 23189 / NBRC 102662 / NCIMB 1420 / SS-2)</name>
    <name type="common">Lewinella nigricans</name>
    <dbReference type="NCBI Taxonomy" id="1122177"/>
    <lineage>
        <taxon>Bacteria</taxon>
        <taxon>Pseudomonadati</taxon>
        <taxon>Bacteroidota</taxon>
        <taxon>Saprospiria</taxon>
        <taxon>Saprospirales</taxon>
        <taxon>Lewinellaceae</taxon>
        <taxon>Flavilitoribacter</taxon>
    </lineage>
</organism>